<comment type="caution">
    <text evidence="1">The sequence shown here is derived from an EMBL/GenBank/DDBJ whole genome shotgun (WGS) entry which is preliminary data.</text>
</comment>
<keyword evidence="2" id="KW-1185">Reference proteome</keyword>
<name>A0ACB8A1Y3_9AGAM</name>
<accession>A0ACB8A1Y3</accession>
<evidence type="ECO:0000313" key="2">
    <source>
        <dbReference type="Proteomes" id="UP000790377"/>
    </source>
</evidence>
<dbReference type="EMBL" id="MU267917">
    <property type="protein sequence ID" value="KAH7907310.1"/>
    <property type="molecule type" value="Genomic_DNA"/>
</dbReference>
<dbReference type="Proteomes" id="UP000790377">
    <property type="component" value="Unassembled WGS sequence"/>
</dbReference>
<organism evidence="1 2">
    <name type="scientific">Hygrophoropsis aurantiaca</name>
    <dbReference type="NCBI Taxonomy" id="72124"/>
    <lineage>
        <taxon>Eukaryota</taxon>
        <taxon>Fungi</taxon>
        <taxon>Dikarya</taxon>
        <taxon>Basidiomycota</taxon>
        <taxon>Agaricomycotina</taxon>
        <taxon>Agaricomycetes</taxon>
        <taxon>Agaricomycetidae</taxon>
        <taxon>Boletales</taxon>
        <taxon>Coniophorineae</taxon>
        <taxon>Hygrophoropsidaceae</taxon>
        <taxon>Hygrophoropsis</taxon>
    </lineage>
</organism>
<reference evidence="1" key="1">
    <citation type="journal article" date="2021" name="New Phytol.">
        <title>Evolutionary innovations through gain and loss of genes in the ectomycorrhizal Boletales.</title>
        <authorList>
            <person name="Wu G."/>
            <person name="Miyauchi S."/>
            <person name="Morin E."/>
            <person name="Kuo A."/>
            <person name="Drula E."/>
            <person name="Varga T."/>
            <person name="Kohler A."/>
            <person name="Feng B."/>
            <person name="Cao Y."/>
            <person name="Lipzen A."/>
            <person name="Daum C."/>
            <person name="Hundley H."/>
            <person name="Pangilinan J."/>
            <person name="Johnson J."/>
            <person name="Barry K."/>
            <person name="LaButti K."/>
            <person name="Ng V."/>
            <person name="Ahrendt S."/>
            <person name="Min B."/>
            <person name="Choi I.G."/>
            <person name="Park H."/>
            <person name="Plett J.M."/>
            <person name="Magnuson J."/>
            <person name="Spatafora J.W."/>
            <person name="Nagy L.G."/>
            <person name="Henrissat B."/>
            <person name="Grigoriev I.V."/>
            <person name="Yang Z.L."/>
            <person name="Xu J."/>
            <person name="Martin F.M."/>
        </authorList>
    </citation>
    <scope>NUCLEOTIDE SEQUENCE</scope>
    <source>
        <strain evidence="1">ATCC 28755</strain>
    </source>
</reference>
<sequence>MPANRRYIHPAHKELLVTMSATMSSKQIARPTKISQRTVQRVLQLWKESGVVERQNYDKRHL</sequence>
<evidence type="ECO:0000313" key="1">
    <source>
        <dbReference type="EMBL" id="KAH7907310.1"/>
    </source>
</evidence>
<proteinExistence type="predicted"/>
<gene>
    <name evidence="1" type="ORF">BJ138DRAFT_1160468</name>
</gene>
<protein>
    <submittedName>
        <fullName evidence="1">Uncharacterized protein</fullName>
    </submittedName>
</protein>